<sequence>MSLLPSTWAMSGGDHYPLDLLGVTHGWRWYRVEGGKLHSPLQGYPLQLPRDGHLPGAYFIPSAVRMWPMVLMLRDKRWYDFALTFGTVSGPFQRDFQMPRVGSMSASDYQAQVILSDGNVDIDDEWYDLPVFQQEIELDMLKRVESAVGRLADTS</sequence>
<evidence type="ECO:0008006" key="3">
    <source>
        <dbReference type="Google" id="ProtNLM"/>
    </source>
</evidence>
<organism evidence="1 2">
    <name type="scientific">Mycobacterium paraintracellulare</name>
    <dbReference type="NCBI Taxonomy" id="1138383"/>
    <lineage>
        <taxon>Bacteria</taxon>
        <taxon>Bacillati</taxon>
        <taxon>Actinomycetota</taxon>
        <taxon>Actinomycetes</taxon>
        <taxon>Mycobacteriales</taxon>
        <taxon>Mycobacteriaceae</taxon>
        <taxon>Mycobacterium</taxon>
        <taxon>Mycobacterium avium complex (MAC)</taxon>
    </lineage>
</organism>
<dbReference type="Proteomes" id="UP000466578">
    <property type="component" value="Chromosome"/>
</dbReference>
<keyword evidence="2" id="KW-1185">Reference proteome</keyword>
<evidence type="ECO:0000313" key="1">
    <source>
        <dbReference type="EMBL" id="BBY71613.1"/>
    </source>
</evidence>
<accession>A0ABN6AVX6</accession>
<gene>
    <name evidence="1" type="ORF">MPRI_38000</name>
</gene>
<reference evidence="1 2" key="1">
    <citation type="journal article" date="2019" name="Emerg. Microbes Infect.">
        <title>Comprehensive subspecies identification of 175 nontuberculous mycobacteria species based on 7547 genomic profiles.</title>
        <authorList>
            <person name="Matsumoto Y."/>
            <person name="Kinjo T."/>
            <person name="Motooka D."/>
            <person name="Nabeya D."/>
            <person name="Jung N."/>
            <person name="Uechi K."/>
            <person name="Horii T."/>
            <person name="Iida T."/>
            <person name="Fujita J."/>
            <person name="Nakamura S."/>
        </authorList>
    </citation>
    <scope>NUCLEOTIDE SEQUENCE [LARGE SCALE GENOMIC DNA]</scope>
    <source>
        <strain evidence="1 2">JCM 30622</strain>
    </source>
</reference>
<proteinExistence type="predicted"/>
<protein>
    <recommendedName>
        <fullName evidence="3">DUF402 domain-containing protein</fullName>
    </recommendedName>
</protein>
<name>A0ABN6AVX6_9MYCO</name>
<dbReference type="EMBL" id="AP022597">
    <property type="protein sequence ID" value="BBY71613.1"/>
    <property type="molecule type" value="Genomic_DNA"/>
</dbReference>
<evidence type="ECO:0000313" key="2">
    <source>
        <dbReference type="Proteomes" id="UP000466578"/>
    </source>
</evidence>